<feature type="domain" description="Teneurin-like YD-shell" evidence="2">
    <location>
        <begin position="25"/>
        <end position="107"/>
    </location>
</feature>
<comment type="caution">
    <text evidence="3">The sequence shown here is derived from an EMBL/GenBank/DDBJ whole genome shotgun (WGS) entry which is preliminary data.</text>
</comment>
<dbReference type="InterPro" id="IPR050708">
    <property type="entry name" value="T6SS_VgrG/RHS"/>
</dbReference>
<dbReference type="PANTHER" id="PTHR32305">
    <property type="match status" value="1"/>
</dbReference>
<protein>
    <recommendedName>
        <fullName evidence="2">Teneurin-like YD-shell domain-containing protein</fullName>
    </recommendedName>
</protein>
<dbReference type="Proteomes" id="UP000538931">
    <property type="component" value="Unassembled WGS sequence"/>
</dbReference>
<dbReference type="Gene3D" id="2.180.10.10">
    <property type="entry name" value="RHS repeat-associated core"/>
    <property type="match status" value="1"/>
</dbReference>
<dbReference type="InterPro" id="IPR056823">
    <property type="entry name" value="TEN-like_YD-shell"/>
</dbReference>
<proteinExistence type="predicted"/>
<keyword evidence="1" id="KW-0677">Repeat</keyword>
<evidence type="ECO:0000259" key="2">
    <source>
        <dbReference type="Pfam" id="PF25023"/>
    </source>
</evidence>
<gene>
    <name evidence="3" type="ORF">H1S06_13920</name>
</gene>
<dbReference type="InterPro" id="IPR022385">
    <property type="entry name" value="Rhs_assc_core"/>
</dbReference>
<reference evidence="3 4" key="1">
    <citation type="submission" date="2020-07" db="EMBL/GenBank/DDBJ databases">
        <title>Bacterium isolated from marien macroalgae.</title>
        <authorList>
            <person name="Zhu K."/>
            <person name="Lu D."/>
            <person name="Du Z."/>
        </authorList>
    </citation>
    <scope>NUCLEOTIDE SEQUENCE [LARGE SCALE GENOMIC DNA]</scope>
    <source>
        <strain evidence="3 4">3-1745</strain>
    </source>
</reference>
<dbReference type="PRINTS" id="PR00394">
    <property type="entry name" value="RHSPROTEIN"/>
</dbReference>
<dbReference type="NCBIfam" id="TIGR03696">
    <property type="entry name" value="Rhs_assc_core"/>
    <property type="match status" value="1"/>
</dbReference>
<dbReference type="EMBL" id="JACEMT010000053">
    <property type="protein sequence ID" value="MBA4503452.1"/>
    <property type="molecule type" value="Genomic_DNA"/>
</dbReference>
<dbReference type="Pfam" id="PF25023">
    <property type="entry name" value="TEN_YD-shell"/>
    <property type="match status" value="1"/>
</dbReference>
<evidence type="ECO:0000313" key="4">
    <source>
        <dbReference type="Proteomes" id="UP000538931"/>
    </source>
</evidence>
<sequence length="229" mass="25722">MQETVWLGNIPVATLRPAGTGVAVYYIHTDHPNTPRRISRASDNQIVWRWDNDPFGRHTANEDPDGDSQLFTFSLRYPGQYYDEETGLHYNYFRDYDPSLGRYLQSDPIGLQGGINTYLYTNANPLVYIDPLGLAPGMGSRGASAMEAIGDAIDQGLCGWWPGHPDCWSMCVRWRCERDGDCGEKEYYSIGRGSPYVASPSYDPNNDDKCECVMRCVPGQPNCRGLNTQ</sequence>
<keyword evidence="4" id="KW-1185">Reference proteome</keyword>
<evidence type="ECO:0000313" key="3">
    <source>
        <dbReference type="EMBL" id="MBA4503452.1"/>
    </source>
</evidence>
<dbReference type="PANTHER" id="PTHR32305:SF15">
    <property type="entry name" value="PROTEIN RHSA-RELATED"/>
    <property type="match status" value="1"/>
</dbReference>
<organism evidence="3 4">
    <name type="scientific">Marinobacterium marinum</name>
    <dbReference type="NCBI Taxonomy" id="2756129"/>
    <lineage>
        <taxon>Bacteria</taxon>
        <taxon>Pseudomonadati</taxon>
        <taxon>Pseudomonadota</taxon>
        <taxon>Gammaproteobacteria</taxon>
        <taxon>Oceanospirillales</taxon>
        <taxon>Oceanospirillaceae</taxon>
        <taxon>Marinobacterium</taxon>
    </lineage>
</organism>
<accession>A0A7W1X0B8</accession>
<evidence type="ECO:0000256" key="1">
    <source>
        <dbReference type="ARBA" id="ARBA00022737"/>
    </source>
</evidence>
<dbReference type="AlphaFoldDB" id="A0A7W1X0B8"/>
<name>A0A7W1X0B8_9GAMM</name>